<feature type="domain" description="Major facilitator superfamily (MFS) profile" evidence="7">
    <location>
        <begin position="15"/>
        <end position="403"/>
    </location>
</feature>
<dbReference type="InterPro" id="IPR011701">
    <property type="entry name" value="MFS"/>
</dbReference>
<feature type="transmembrane region" description="Helical" evidence="6">
    <location>
        <begin position="172"/>
        <end position="191"/>
    </location>
</feature>
<dbReference type="RefSeq" id="WP_125137917.1">
    <property type="nucleotide sequence ID" value="NZ_LR130778.1"/>
</dbReference>
<dbReference type="OrthoDB" id="9793415at2"/>
<feature type="transmembrane region" description="Helical" evidence="6">
    <location>
        <begin position="104"/>
        <end position="127"/>
    </location>
</feature>
<dbReference type="Gene3D" id="1.20.1250.20">
    <property type="entry name" value="MFS general substrate transporter like domains"/>
    <property type="match status" value="2"/>
</dbReference>
<dbReference type="AlphaFoldDB" id="A0A3P7P0C9"/>
<feature type="transmembrane region" description="Helical" evidence="6">
    <location>
        <begin position="82"/>
        <end position="98"/>
    </location>
</feature>
<evidence type="ECO:0000259" key="7">
    <source>
        <dbReference type="PROSITE" id="PS50850"/>
    </source>
</evidence>
<name>A0A3P7P0C9_9FIRM</name>
<dbReference type="PANTHER" id="PTHR11360">
    <property type="entry name" value="MONOCARBOXYLATE TRANSPORTER"/>
    <property type="match status" value="1"/>
</dbReference>
<reference evidence="8 9" key="1">
    <citation type="submission" date="2018-09" db="EMBL/GenBank/DDBJ databases">
        <authorList>
            <person name="Postec A."/>
        </authorList>
    </citation>
    <scope>NUCLEOTIDE SEQUENCE [LARGE SCALE GENOMIC DNA]</scope>
    <source>
        <strain evidence="8">70B-A</strain>
    </source>
</reference>
<keyword evidence="9" id="KW-1185">Reference proteome</keyword>
<sequence>MLEYQNNQKIRETNPWVYVFLGIVIMMCLGTVYSWSIFRGSVEALFDVGTVQSGMPYMFSLAFYAFSMLVSGKYIDRFTPTSMMSVGGILVGIGWFASGYAENIYMLTLTYGAIVGIGVGIIYGVPISVVAKWFPNKRGLVVGLVLTGFGLSPFVTAPAAKALIETFGVLDAFKILGLSFAIIIPLLSKYIKLPEGRLFIIKPHHLENSDSFSTQEMMKTKSFKSLYICFVLGTMIGLTIIGMTNNIGVDLIGLSSLTAPLFVSVFAVFNGIGRPLFGWLTDKLSYKKVMLLSFILILTSASLMLFANEGSVVIYIISFSIFWMNLGGWLAIAPTSTLLLYGGKNYSQNYGVVFTAYGIGAIAGVYVSGLLFDYFNHHDVIFYFIISLCLLGIVLSQSMPKNQ</sequence>
<gene>
    <name evidence="8" type="ORF">PATL70BA_2934</name>
</gene>
<dbReference type="SUPFAM" id="SSF103473">
    <property type="entry name" value="MFS general substrate transporter"/>
    <property type="match status" value="1"/>
</dbReference>
<dbReference type="PROSITE" id="PS50850">
    <property type="entry name" value="MFS"/>
    <property type="match status" value="1"/>
</dbReference>
<dbReference type="InterPro" id="IPR036259">
    <property type="entry name" value="MFS_trans_sf"/>
</dbReference>
<feature type="transmembrane region" description="Helical" evidence="6">
    <location>
        <begin position="381"/>
        <end position="399"/>
    </location>
</feature>
<dbReference type="KEGG" id="cbar:PATL70BA_2934"/>
<feature type="transmembrane region" description="Helical" evidence="6">
    <location>
        <begin position="313"/>
        <end position="340"/>
    </location>
</feature>
<protein>
    <submittedName>
        <fullName evidence="8">MFS transporter</fullName>
    </submittedName>
</protein>
<evidence type="ECO:0000256" key="5">
    <source>
        <dbReference type="ARBA" id="ARBA00023136"/>
    </source>
</evidence>
<dbReference type="GO" id="GO:0005886">
    <property type="term" value="C:plasma membrane"/>
    <property type="evidence" value="ECO:0007669"/>
    <property type="project" value="UniProtKB-SubCell"/>
</dbReference>
<dbReference type="EMBL" id="LR130778">
    <property type="protein sequence ID" value="VDN48844.1"/>
    <property type="molecule type" value="Genomic_DNA"/>
</dbReference>
<evidence type="ECO:0000313" key="9">
    <source>
        <dbReference type="Proteomes" id="UP000279029"/>
    </source>
</evidence>
<evidence type="ECO:0000256" key="1">
    <source>
        <dbReference type="ARBA" id="ARBA00004651"/>
    </source>
</evidence>
<feature type="transmembrane region" description="Helical" evidence="6">
    <location>
        <begin position="139"/>
        <end position="160"/>
    </location>
</feature>
<accession>A0A3P7P0C9</accession>
<dbReference type="Proteomes" id="UP000279029">
    <property type="component" value="Chromosome"/>
</dbReference>
<proteinExistence type="predicted"/>
<dbReference type="InterPro" id="IPR050327">
    <property type="entry name" value="Proton-linked_MCT"/>
</dbReference>
<feature type="transmembrane region" description="Helical" evidence="6">
    <location>
        <begin position="352"/>
        <end position="375"/>
    </location>
</feature>
<keyword evidence="5 6" id="KW-0472">Membrane</keyword>
<feature type="transmembrane region" description="Helical" evidence="6">
    <location>
        <begin position="257"/>
        <end position="277"/>
    </location>
</feature>
<feature type="transmembrane region" description="Helical" evidence="6">
    <location>
        <begin position="226"/>
        <end position="245"/>
    </location>
</feature>
<comment type="subcellular location">
    <subcellularLocation>
        <location evidence="1">Cell membrane</location>
        <topology evidence="1">Multi-pass membrane protein</topology>
    </subcellularLocation>
</comment>
<evidence type="ECO:0000256" key="3">
    <source>
        <dbReference type="ARBA" id="ARBA00022692"/>
    </source>
</evidence>
<organism evidence="8 9">
    <name type="scientific">Petrocella atlantisensis</name>
    <dbReference type="NCBI Taxonomy" id="2173034"/>
    <lineage>
        <taxon>Bacteria</taxon>
        <taxon>Bacillati</taxon>
        <taxon>Bacillota</taxon>
        <taxon>Clostridia</taxon>
        <taxon>Lachnospirales</taxon>
        <taxon>Vallitaleaceae</taxon>
        <taxon>Petrocella</taxon>
    </lineage>
</organism>
<dbReference type="CDD" id="cd17353">
    <property type="entry name" value="MFS_OFA_like"/>
    <property type="match status" value="1"/>
</dbReference>
<keyword evidence="2" id="KW-0813">Transport</keyword>
<feature type="transmembrane region" description="Helical" evidence="6">
    <location>
        <begin position="16"/>
        <end position="37"/>
    </location>
</feature>
<keyword evidence="3 6" id="KW-0812">Transmembrane</keyword>
<dbReference type="Pfam" id="PF07690">
    <property type="entry name" value="MFS_1"/>
    <property type="match status" value="1"/>
</dbReference>
<feature type="transmembrane region" description="Helical" evidence="6">
    <location>
        <begin position="289"/>
        <end position="307"/>
    </location>
</feature>
<feature type="transmembrane region" description="Helical" evidence="6">
    <location>
        <begin position="57"/>
        <end position="75"/>
    </location>
</feature>
<keyword evidence="4 6" id="KW-1133">Transmembrane helix</keyword>
<evidence type="ECO:0000256" key="4">
    <source>
        <dbReference type="ARBA" id="ARBA00022989"/>
    </source>
</evidence>
<dbReference type="GO" id="GO:0022857">
    <property type="term" value="F:transmembrane transporter activity"/>
    <property type="evidence" value="ECO:0007669"/>
    <property type="project" value="InterPro"/>
</dbReference>
<dbReference type="InterPro" id="IPR020846">
    <property type="entry name" value="MFS_dom"/>
</dbReference>
<evidence type="ECO:0000313" key="8">
    <source>
        <dbReference type="EMBL" id="VDN48844.1"/>
    </source>
</evidence>
<evidence type="ECO:0000256" key="2">
    <source>
        <dbReference type="ARBA" id="ARBA00022448"/>
    </source>
</evidence>
<evidence type="ECO:0000256" key="6">
    <source>
        <dbReference type="SAM" id="Phobius"/>
    </source>
</evidence>
<dbReference type="PANTHER" id="PTHR11360:SF304">
    <property type="entry name" value="MFS DOMAIN-CONTAINING PROTEIN"/>
    <property type="match status" value="1"/>
</dbReference>